<evidence type="ECO:0000313" key="2">
    <source>
        <dbReference type="EMBL" id="MDV7022562.1"/>
    </source>
</evidence>
<gene>
    <name evidence="2" type="ORF">R4P48_07680</name>
</gene>
<feature type="region of interest" description="Disordered" evidence="1">
    <location>
        <begin position="1"/>
        <end position="23"/>
    </location>
</feature>
<evidence type="ECO:0000256" key="1">
    <source>
        <dbReference type="SAM" id="MobiDB-lite"/>
    </source>
</evidence>
<reference evidence="2 3" key="1">
    <citation type="submission" date="2023-10" db="EMBL/GenBank/DDBJ databases">
        <authorList>
            <person name="Dale J."/>
        </authorList>
    </citation>
    <scope>NUCLEOTIDE SEQUENCE [LARGE SCALE GENOMIC DNA]</scope>
    <source>
        <strain evidence="2 3">2023EL-00970</strain>
    </source>
</reference>
<organism evidence="2 3">
    <name type="scientific">Atlantibacter subterraneus</name>
    <dbReference type="NCBI Taxonomy" id="255519"/>
    <lineage>
        <taxon>Bacteria</taxon>
        <taxon>Pseudomonadati</taxon>
        <taxon>Pseudomonadota</taxon>
        <taxon>Gammaproteobacteria</taxon>
        <taxon>Enterobacterales</taxon>
        <taxon>Enterobacteriaceae</taxon>
        <taxon>Atlantibacter</taxon>
    </lineage>
</organism>
<dbReference type="EMBL" id="JAWLOF010000004">
    <property type="protein sequence ID" value="MDV7022562.1"/>
    <property type="molecule type" value="Genomic_DNA"/>
</dbReference>
<comment type="caution">
    <text evidence="2">The sequence shown here is derived from an EMBL/GenBank/DDBJ whole genome shotgun (WGS) entry which is preliminary data.</text>
</comment>
<proteinExistence type="predicted"/>
<dbReference type="Proteomes" id="UP001187066">
    <property type="component" value="Unassembled WGS sequence"/>
</dbReference>
<evidence type="ECO:0000313" key="3">
    <source>
        <dbReference type="Proteomes" id="UP001187066"/>
    </source>
</evidence>
<dbReference type="RefSeq" id="WP_167509361.1">
    <property type="nucleotide sequence ID" value="NZ_DAMAQE010000022.1"/>
</dbReference>
<accession>A0ABU4E1Z6</accession>
<keyword evidence="3" id="KW-1185">Reference proteome</keyword>
<sequence>MKKHKGKATQTAAPKEQESPKRQEWGYEEMLTELEAIVSDAEQRLEQEEQ</sequence>
<protein>
    <submittedName>
        <fullName evidence="2">Uncharacterized protein</fullName>
    </submittedName>
</protein>
<name>A0ABU4E1Z6_9ENTR</name>